<dbReference type="EMBL" id="JBJUIK010000011">
    <property type="protein sequence ID" value="KAL3512542.1"/>
    <property type="molecule type" value="Genomic_DNA"/>
</dbReference>
<keyword evidence="6" id="KW-1185">Reference proteome</keyword>
<evidence type="ECO:0000256" key="1">
    <source>
        <dbReference type="ARBA" id="ARBA00022884"/>
    </source>
</evidence>
<dbReference type="SUPFAM" id="SSF54928">
    <property type="entry name" value="RNA-binding domain, RBD"/>
    <property type="match status" value="1"/>
</dbReference>
<comment type="caution">
    <text evidence="5">The sequence shown here is derived from an EMBL/GenBank/DDBJ whole genome shotgun (WGS) entry which is preliminary data.</text>
</comment>
<evidence type="ECO:0000313" key="6">
    <source>
        <dbReference type="Proteomes" id="UP001630127"/>
    </source>
</evidence>
<dbReference type="Proteomes" id="UP001630127">
    <property type="component" value="Unassembled WGS sequence"/>
</dbReference>
<dbReference type="Gene3D" id="3.30.70.330">
    <property type="match status" value="2"/>
</dbReference>
<feature type="domain" description="RRM" evidence="4">
    <location>
        <begin position="189"/>
        <end position="284"/>
    </location>
</feature>
<dbReference type="PROSITE" id="PS50102">
    <property type="entry name" value="RRM"/>
    <property type="match status" value="2"/>
</dbReference>
<sequence>MAKKRKAEEETSSSSSSEEEETPGTSSSSSEEEEDDDDDSSSSSSSSEDDDESSKREKLRKLLEPLSKDQILGLLNEAALQDPFILSRIVQKVDSDPTHRKIFIHGLGWDATEEQVLQVFKPFGEIEDFKLITDKVTGRAKGYAFVLFKTRAAAEKALRNPQKKIGNRTTTCQLAALGPAAAAGEVSKRKLFVANVGPNVNVDRLRAFFGQFGEIEEGPMGLDPTTNKPRGFVIFVYKFVDGLKKALEEPQKSFEGCQLLCKKFVEGLNTNTNHKNVTSNQQQSEVSYGYGVNPGVLGSNLNAGSFLMPQNPGIGLVGNPLMAAALNQSALAASGLGGAVAGIGGNYGINSYSPSVIGGYGSQAALLGLGAYQSAQTGQSSVGANAPGAAVGTESVKAQSGVGKSGMALPSWV</sequence>
<gene>
    <name evidence="5" type="ORF">ACH5RR_025259</name>
</gene>
<dbReference type="InterPro" id="IPR050886">
    <property type="entry name" value="RNA-binding_reg"/>
</dbReference>
<dbReference type="AlphaFoldDB" id="A0ABD2Z2A6"/>
<dbReference type="GO" id="GO:0003723">
    <property type="term" value="F:RNA binding"/>
    <property type="evidence" value="ECO:0007669"/>
    <property type="project" value="UniProtKB-UniRule"/>
</dbReference>
<dbReference type="PANTHER" id="PTHR48024">
    <property type="entry name" value="GEO13361P1-RELATED"/>
    <property type="match status" value="1"/>
</dbReference>
<feature type="compositionally biased region" description="Acidic residues" evidence="3">
    <location>
        <begin position="30"/>
        <end position="40"/>
    </location>
</feature>
<dbReference type="InterPro" id="IPR012677">
    <property type="entry name" value="Nucleotide-bd_a/b_plait_sf"/>
</dbReference>
<feature type="domain" description="RRM" evidence="4">
    <location>
        <begin position="100"/>
        <end position="207"/>
    </location>
</feature>
<evidence type="ECO:0000256" key="2">
    <source>
        <dbReference type="PROSITE-ProRule" id="PRU00176"/>
    </source>
</evidence>
<accession>A0ABD2Z2A6</accession>
<dbReference type="InterPro" id="IPR035979">
    <property type="entry name" value="RBD_domain_sf"/>
</dbReference>
<name>A0ABD2Z2A6_9GENT</name>
<feature type="region of interest" description="Disordered" evidence="3">
    <location>
        <begin position="1"/>
        <end position="57"/>
    </location>
</feature>
<reference evidence="5 6" key="1">
    <citation type="submission" date="2024-11" db="EMBL/GenBank/DDBJ databases">
        <title>A near-complete genome assembly of Cinchona calisaya.</title>
        <authorList>
            <person name="Lian D.C."/>
            <person name="Zhao X.W."/>
            <person name="Wei L."/>
        </authorList>
    </citation>
    <scope>NUCLEOTIDE SEQUENCE [LARGE SCALE GENOMIC DNA]</scope>
    <source>
        <tissue evidence="5">Nenye</tissue>
    </source>
</reference>
<evidence type="ECO:0000256" key="3">
    <source>
        <dbReference type="SAM" id="MobiDB-lite"/>
    </source>
</evidence>
<organism evidence="5 6">
    <name type="scientific">Cinchona calisaya</name>
    <dbReference type="NCBI Taxonomy" id="153742"/>
    <lineage>
        <taxon>Eukaryota</taxon>
        <taxon>Viridiplantae</taxon>
        <taxon>Streptophyta</taxon>
        <taxon>Embryophyta</taxon>
        <taxon>Tracheophyta</taxon>
        <taxon>Spermatophyta</taxon>
        <taxon>Magnoliopsida</taxon>
        <taxon>eudicotyledons</taxon>
        <taxon>Gunneridae</taxon>
        <taxon>Pentapetalae</taxon>
        <taxon>asterids</taxon>
        <taxon>lamiids</taxon>
        <taxon>Gentianales</taxon>
        <taxon>Rubiaceae</taxon>
        <taxon>Cinchonoideae</taxon>
        <taxon>Cinchoneae</taxon>
        <taxon>Cinchona</taxon>
    </lineage>
</organism>
<evidence type="ECO:0000313" key="5">
    <source>
        <dbReference type="EMBL" id="KAL3512542.1"/>
    </source>
</evidence>
<dbReference type="PANTHER" id="PTHR48024:SF9">
    <property type="entry name" value="UBP1-ASSOCIATED PROTEINS 1A-RELATED"/>
    <property type="match status" value="1"/>
</dbReference>
<evidence type="ECO:0000259" key="4">
    <source>
        <dbReference type="PROSITE" id="PS50102"/>
    </source>
</evidence>
<proteinExistence type="predicted"/>
<dbReference type="SMART" id="SM00360">
    <property type="entry name" value="RRM"/>
    <property type="match status" value="2"/>
</dbReference>
<protein>
    <recommendedName>
        <fullName evidence="4">RRM domain-containing protein</fullName>
    </recommendedName>
</protein>
<keyword evidence="1 2" id="KW-0694">RNA-binding</keyword>
<dbReference type="Pfam" id="PF00076">
    <property type="entry name" value="RRM_1"/>
    <property type="match status" value="2"/>
</dbReference>
<dbReference type="InterPro" id="IPR000504">
    <property type="entry name" value="RRM_dom"/>
</dbReference>